<keyword evidence="4" id="KW-1185">Reference proteome</keyword>
<protein>
    <submittedName>
        <fullName evidence="5">Probable methyltransferase-like protein 24 isoform X1</fullName>
    </submittedName>
</protein>
<reference evidence="5" key="1">
    <citation type="submission" date="2025-08" db="UniProtKB">
        <authorList>
            <consortium name="RefSeq"/>
        </authorList>
    </citation>
    <scope>IDENTIFICATION</scope>
    <source>
        <tissue evidence="5">Blood</tissue>
    </source>
</reference>
<dbReference type="PANTHER" id="PTHR32026">
    <property type="entry name" value="METHYLTRANSFERASE-LIKE PROTEIN 24"/>
    <property type="match status" value="1"/>
</dbReference>
<dbReference type="Pfam" id="PF13383">
    <property type="entry name" value="Methyltransf_22"/>
    <property type="match status" value="1"/>
</dbReference>
<proteinExistence type="predicted"/>
<dbReference type="Proteomes" id="UP001190640">
    <property type="component" value="Chromosome 1"/>
</dbReference>
<keyword evidence="2" id="KW-1133">Transmembrane helix</keyword>
<evidence type="ECO:0000313" key="4">
    <source>
        <dbReference type="Proteomes" id="UP001190640"/>
    </source>
</evidence>
<dbReference type="CTD" id="728464"/>
<evidence type="ECO:0000259" key="3">
    <source>
        <dbReference type="Pfam" id="PF13383"/>
    </source>
</evidence>
<dbReference type="PANTHER" id="PTHR32026:SF10">
    <property type="entry name" value="METHYLTRANSFERASE-LIKE PROTEIN 24-RELATED"/>
    <property type="match status" value="1"/>
</dbReference>
<dbReference type="InterPro" id="IPR026913">
    <property type="entry name" value="METTL24"/>
</dbReference>
<organism evidence="4 5">
    <name type="scientific">Eublepharis macularius</name>
    <name type="common">Leopard gecko</name>
    <name type="synonym">Cyrtodactylus macularius</name>
    <dbReference type="NCBI Taxonomy" id="481883"/>
    <lineage>
        <taxon>Eukaryota</taxon>
        <taxon>Metazoa</taxon>
        <taxon>Chordata</taxon>
        <taxon>Craniata</taxon>
        <taxon>Vertebrata</taxon>
        <taxon>Euteleostomi</taxon>
        <taxon>Lepidosauria</taxon>
        <taxon>Squamata</taxon>
        <taxon>Bifurcata</taxon>
        <taxon>Gekkota</taxon>
        <taxon>Eublepharidae</taxon>
        <taxon>Eublepharinae</taxon>
        <taxon>Eublepharis</taxon>
    </lineage>
</organism>
<accession>A0AA97KIB0</accession>
<dbReference type="InterPro" id="IPR025714">
    <property type="entry name" value="Methyltranfer_dom"/>
</dbReference>
<evidence type="ECO:0000313" key="5">
    <source>
        <dbReference type="RefSeq" id="XP_054856822.1"/>
    </source>
</evidence>
<feature type="region of interest" description="Disordered" evidence="1">
    <location>
        <begin position="57"/>
        <end position="77"/>
    </location>
</feature>
<feature type="transmembrane region" description="Helical" evidence="2">
    <location>
        <begin position="21"/>
        <end position="39"/>
    </location>
</feature>
<evidence type="ECO:0000256" key="2">
    <source>
        <dbReference type="SAM" id="Phobius"/>
    </source>
</evidence>
<keyword evidence="2" id="KW-0472">Membrane</keyword>
<gene>
    <name evidence="5" type="primary">METTL24</name>
</gene>
<dbReference type="AlphaFoldDB" id="A0AA97KIB0"/>
<dbReference type="GeneID" id="129344249"/>
<dbReference type="RefSeq" id="XP_054856822.1">
    <property type="nucleotide sequence ID" value="XM_055000847.1"/>
</dbReference>
<name>A0AA97KIB0_EUBMA</name>
<keyword evidence="2" id="KW-0812">Transmembrane</keyword>
<evidence type="ECO:0000256" key="1">
    <source>
        <dbReference type="SAM" id="MobiDB-lite"/>
    </source>
</evidence>
<dbReference type="KEGG" id="emc:129344249"/>
<sequence>MRLAAPCCCAAKERRLGKGSAFRLCLLSATLLLCLQLLLRYSRGSANAKLLGADAVAEHSPGTSRNGKANGATAPRRRQVTYVRNGLRRSAAEPTCCLQGAPPHNSRRKTIRWHIDLQPWASPIPSLSKEALRLLKYISTIQMSCDHMNKNLPETPDSLKRPWAVCLDDRLNLVHRMKSKQCRLYSLGLGDDDNQFELSMANSGCEVHRFDPSIKPAHIQEGHLWYHRLSIDWRDPNPAIAAHKLHASTKKLGTILNDFGHHEIDILKADMESAEWKILENLILEDVVPRIGQLVFEIHVHWPGFEVSGNDSTVVRYWYSLLKELELKDFRLFYTYKDLSKPQIFLKREAFNASSCYTLSWVNTRWK</sequence>
<feature type="domain" description="Methyltransferase" evidence="3">
    <location>
        <begin position="165"/>
        <end position="300"/>
    </location>
</feature>